<feature type="domain" description="Multidrug resistance protein MdtA-like barrel-sandwich hybrid" evidence="5">
    <location>
        <begin position="71"/>
        <end position="217"/>
    </location>
</feature>
<dbReference type="RefSeq" id="WP_142455013.1">
    <property type="nucleotide sequence ID" value="NZ_FXTP01000011.1"/>
</dbReference>
<keyword evidence="4" id="KW-0472">Membrane</keyword>
<dbReference type="OrthoDB" id="9809068at2"/>
<dbReference type="GO" id="GO:1990281">
    <property type="term" value="C:efflux pump complex"/>
    <property type="evidence" value="ECO:0007669"/>
    <property type="project" value="TreeGrafter"/>
</dbReference>
<dbReference type="SUPFAM" id="SSF111369">
    <property type="entry name" value="HlyD-like secretion proteins"/>
    <property type="match status" value="1"/>
</dbReference>
<keyword evidence="2" id="KW-0175">Coiled coil</keyword>
<dbReference type="PANTHER" id="PTHR30469:SF33">
    <property type="entry name" value="SLR1207 PROTEIN"/>
    <property type="match status" value="1"/>
</dbReference>
<name>A0A521E8G2_9BACT</name>
<evidence type="ECO:0000256" key="4">
    <source>
        <dbReference type="SAM" id="Phobius"/>
    </source>
</evidence>
<dbReference type="EMBL" id="FXTP01000011">
    <property type="protein sequence ID" value="SMO80214.1"/>
    <property type="molecule type" value="Genomic_DNA"/>
</dbReference>
<dbReference type="Pfam" id="PF25990">
    <property type="entry name" value="Beta-barrel_YknX"/>
    <property type="match status" value="1"/>
</dbReference>
<dbReference type="AlphaFoldDB" id="A0A521E8G2"/>
<keyword evidence="4" id="KW-0812">Transmembrane</keyword>
<sequence length="463" mass="50586">MATKKKSSTKRLLIWIGGFLGFIIIAGLVLRFTGVIGNADSGVQVETATAKLKTITQLVSASGKVQPEVEVIIRPDVSGEIIELAVDEGDFVRRGDLLVRIKPDIYQANIDNLNAALLTQKARLEQTRAALIRAEAAYQRDQELYNKDVISEMDYIQSKSEYESEKASLNAAEYQVQSAEAQLRQAKEELEQTVIRAPQDGTITGLAVEEGERVLGNAQMAGTDMMRVSLLDQMEVLVEVNENDIVNVDFADTARIEVDAYPDRQFNGVVTEIANSALITGSGTNEQVTNYEVKVRIATPHNIDNTSEKLVRTEAGEDPDESFIPNFRPGMSATVDIETQTAVNVVSVPIQSVTVRDFANNKNSSDTTSQNSQEAEATLASDQEEGLMIEREDMRKVVFVVEDGKAIRKEVKTGISDNTHTQILSGVEAGQEIVTGSYRVLSTVLEDGDQVTVNNNPAASNNN</sequence>
<feature type="domain" description="YknX-like beta-barrel" evidence="7">
    <location>
        <begin position="235"/>
        <end position="299"/>
    </location>
</feature>
<dbReference type="Gene3D" id="1.10.287.470">
    <property type="entry name" value="Helix hairpin bin"/>
    <property type="match status" value="1"/>
</dbReference>
<feature type="coiled-coil region" evidence="2">
    <location>
        <begin position="162"/>
        <end position="196"/>
    </location>
</feature>
<dbReference type="Pfam" id="PF25975">
    <property type="entry name" value="CzcB_C"/>
    <property type="match status" value="1"/>
</dbReference>
<evidence type="ECO:0000256" key="1">
    <source>
        <dbReference type="ARBA" id="ARBA00009477"/>
    </source>
</evidence>
<reference evidence="8 9" key="1">
    <citation type="submission" date="2017-05" db="EMBL/GenBank/DDBJ databases">
        <authorList>
            <person name="Varghese N."/>
            <person name="Submissions S."/>
        </authorList>
    </citation>
    <scope>NUCLEOTIDE SEQUENCE [LARGE SCALE GENOMIC DNA]</scope>
    <source>
        <strain evidence="8 9">DSM 21985</strain>
    </source>
</reference>
<feature type="region of interest" description="Disordered" evidence="3">
    <location>
        <begin position="359"/>
        <end position="384"/>
    </location>
</feature>
<evidence type="ECO:0000313" key="8">
    <source>
        <dbReference type="EMBL" id="SMO80214.1"/>
    </source>
</evidence>
<evidence type="ECO:0000256" key="3">
    <source>
        <dbReference type="SAM" id="MobiDB-lite"/>
    </source>
</evidence>
<dbReference type="Gene3D" id="2.40.50.100">
    <property type="match status" value="1"/>
</dbReference>
<dbReference type="Gene3D" id="2.40.30.170">
    <property type="match status" value="1"/>
</dbReference>
<feature type="compositionally biased region" description="Polar residues" evidence="3">
    <location>
        <begin position="359"/>
        <end position="375"/>
    </location>
</feature>
<feature type="domain" description="CzcB-like C-terminal circularly permuted SH3-like" evidence="6">
    <location>
        <begin position="394"/>
        <end position="435"/>
    </location>
</feature>
<organism evidence="8 9">
    <name type="scientific">Gracilimonas mengyeensis</name>
    <dbReference type="NCBI Taxonomy" id="1302730"/>
    <lineage>
        <taxon>Bacteria</taxon>
        <taxon>Pseudomonadati</taxon>
        <taxon>Balneolota</taxon>
        <taxon>Balneolia</taxon>
        <taxon>Balneolales</taxon>
        <taxon>Balneolaceae</taxon>
        <taxon>Gracilimonas</taxon>
    </lineage>
</organism>
<dbReference type="Pfam" id="PF25917">
    <property type="entry name" value="BSH_RND"/>
    <property type="match status" value="1"/>
</dbReference>
<feature type="transmembrane region" description="Helical" evidence="4">
    <location>
        <begin position="12"/>
        <end position="32"/>
    </location>
</feature>
<evidence type="ECO:0000313" key="9">
    <source>
        <dbReference type="Proteomes" id="UP000317557"/>
    </source>
</evidence>
<accession>A0A521E8G2</accession>
<protein>
    <submittedName>
        <fullName evidence="8">HlyD family secretion protein</fullName>
    </submittedName>
</protein>
<dbReference type="InterPro" id="IPR058625">
    <property type="entry name" value="MdtA-like_BSH"/>
</dbReference>
<dbReference type="InterPro" id="IPR058649">
    <property type="entry name" value="CzcB_C"/>
</dbReference>
<dbReference type="PANTHER" id="PTHR30469">
    <property type="entry name" value="MULTIDRUG RESISTANCE PROTEIN MDTA"/>
    <property type="match status" value="1"/>
</dbReference>
<evidence type="ECO:0000259" key="7">
    <source>
        <dbReference type="Pfam" id="PF25990"/>
    </source>
</evidence>
<dbReference type="GO" id="GO:0015562">
    <property type="term" value="F:efflux transmembrane transporter activity"/>
    <property type="evidence" value="ECO:0007669"/>
    <property type="project" value="TreeGrafter"/>
</dbReference>
<dbReference type="InterPro" id="IPR058636">
    <property type="entry name" value="Beta-barrel_YknX"/>
</dbReference>
<proteinExistence type="inferred from homology"/>
<dbReference type="Gene3D" id="2.40.420.20">
    <property type="match status" value="1"/>
</dbReference>
<evidence type="ECO:0000259" key="6">
    <source>
        <dbReference type="Pfam" id="PF25975"/>
    </source>
</evidence>
<evidence type="ECO:0000256" key="2">
    <source>
        <dbReference type="SAM" id="Coils"/>
    </source>
</evidence>
<dbReference type="InterPro" id="IPR006143">
    <property type="entry name" value="RND_pump_MFP"/>
</dbReference>
<gene>
    <name evidence="8" type="ORF">SAMN06265219_11114</name>
</gene>
<evidence type="ECO:0000259" key="5">
    <source>
        <dbReference type="Pfam" id="PF25917"/>
    </source>
</evidence>
<keyword evidence="4" id="KW-1133">Transmembrane helix</keyword>
<keyword evidence="9" id="KW-1185">Reference proteome</keyword>
<comment type="similarity">
    <text evidence="1">Belongs to the membrane fusion protein (MFP) (TC 8.A.1) family.</text>
</comment>
<dbReference type="Proteomes" id="UP000317557">
    <property type="component" value="Unassembled WGS sequence"/>
</dbReference>
<dbReference type="NCBIfam" id="TIGR01730">
    <property type="entry name" value="RND_mfp"/>
    <property type="match status" value="1"/>
</dbReference>